<feature type="compositionally biased region" description="Low complexity" evidence="1">
    <location>
        <begin position="23"/>
        <end position="33"/>
    </location>
</feature>
<evidence type="ECO:0000256" key="1">
    <source>
        <dbReference type="SAM" id="MobiDB-lite"/>
    </source>
</evidence>
<feature type="region of interest" description="Disordered" evidence="1">
    <location>
        <begin position="1"/>
        <end position="93"/>
    </location>
</feature>
<feature type="region of interest" description="Disordered" evidence="1">
    <location>
        <begin position="516"/>
        <end position="614"/>
    </location>
</feature>
<organism evidence="3 4">
    <name type="scientific">Pseudogymnoascus verrucosus</name>
    <dbReference type="NCBI Taxonomy" id="342668"/>
    <lineage>
        <taxon>Eukaryota</taxon>
        <taxon>Fungi</taxon>
        <taxon>Dikarya</taxon>
        <taxon>Ascomycota</taxon>
        <taxon>Pezizomycotina</taxon>
        <taxon>Leotiomycetes</taxon>
        <taxon>Thelebolales</taxon>
        <taxon>Thelebolaceae</taxon>
        <taxon>Pseudogymnoascus</taxon>
    </lineage>
</organism>
<evidence type="ECO:0000313" key="3">
    <source>
        <dbReference type="EMBL" id="OBT98816.1"/>
    </source>
</evidence>
<dbReference type="AlphaFoldDB" id="A0A1B8GSL0"/>
<gene>
    <name evidence="3" type="ORF">VE01_03368</name>
</gene>
<dbReference type="SUPFAM" id="SSF49562">
    <property type="entry name" value="C2 domain (Calcium/lipid-binding domain, CaLB)"/>
    <property type="match status" value="1"/>
</dbReference>
<feature type="compositionally biased region" description="Basic and acidic residues" evidence="1">
    <location>
        <begin position="67"/>
        <end position="78"/>
    </location>
</feature>
<dbReference type="RefSeq" id="XP_018132549.1">
    <property type="nucleotide sequence ID" value="XM_018272863.2"/>
</dbReference>
<feature type="compositionally biased region" description="Acidic residues" evidence="1">
    <location>
        <begin position="594"/>
        <end position="606"/>
    </location>
</feature>
<feature type="compositionally biased region" description="Basic and acidic residues" evidence="1">
    <location>
        <begin position="516"/>
        <end position="533"/>
    </location>
</feature>
<dbReference type="InterPro" id="IPR000008">
    <property type="entry name" value="C2_dom"/>
</dbReference>
<feature type="domain" description="C2" evidence="2">
    <location>
        <begin position="82"/>
        <end position="212"/>
    </location>
</feature>
<dbReference type="EMBL" id="KV460215">
    <property type="protein sequence ID" value="OBT98816.1"/>
    <property type="molecule type" value="Genomic_DNA"/>
</dbReference>
<sequence>MVDATRKPEEPVSNDGPASNDTQQQQEEPNSQNERSEQEPEAQEGGSHHPDQESEAIEKRSKKGKVKDKVEEKKKKAYEMANPPGGYDSTPVPSAPDGYTVKFTFIRAENLPIGDLGTASSDPFVIATLTSHGIKPRHKEDPEMRLRTRTIQKDTNPVWNQEWIVAGIPSSGFKLKCRLYDEDANDSDDRLGNVTVVVPHISENWEGMREAGFPVKKRMGSWRAYLLKGITTMCGSDGDLSGQLFLSMEVLGKSDKPHGKMYTVGPTRWTKHYSPMIGRLAGTKAPKVEGHEGEKAKVERYDFQANQIQLQGPVPDELYHRFVEFKPFVKGMFDKTGLRGHVLNAALHHQHARVYNYSNTTTHGTMEPKSQEAALQFLKLAHFDEGGRLFTYVLTLDGLLRFTETGKEFGIDMLSKHTMHSDVNLYIACSGEFFIRRLKDKNSSPEDPNQQTHPTDDIEGGPPHSPPPKDPANYELVIDNDSGTYRPDGSLLPKLQSFLEANLPGLKIVTKPCTDDKLQRMKKEQRETKKRQGEQVQVYQGDSDGGWSSSDEESMDERAQGKKSKKDRMFEAIEDPEAAIRGLRHGGRAKREEREEEEDRVDDTVEAGEGAAKK</sequence>
<feature type="region of interest" description="Disordered" evidence="1">
    <location>
        <begin position="440"/>
        <end position="489"/>
    </location>
</feature>
<accession>A0A1B8GSL0</accession>
<evidence type="ECO:0000313" key="4">
    <source>
        <dbReference type="Proteomes" id="UP000091956"/>
    </source>
</evidence>
<dbReference type="GeneID" id="28836754"/>
<dbReference type="Proteomes" id="UP000091956">
    <property type="component" value="Unassembled WGS sequence"/>
</dbReference>
<evidence type="ECO:0000259" key="2">
    <source>
        <dbReference type="PROSITE" id="PS50004"/>
    </source>
</evidence>
<keyword evidence="4" id="KW-1185">Reference proteome</keyword>
<feature type="compositionally biased region" description="Basic and acidic residues" evidence="1">
    <location>
        <begin position="46"/>
        <end position="59"/>
    </location>
</feature>
<dbReference type="Gene3D" id="2.60.40.150">
    <property type="entry name" value="C2 domain"/>
    <property type="match status" value="1"/>
</dbReference>
<reference evidence="3 4" key="1">
    <citation type="submission" date="2016-03" db="EMBL/GenBank/DDBJ databases">
        <title>Comparative genomics of Pseudogymnoascus destructans, the fungus causing white-nose syndrome of bats.</title>
        <authorList>
            <person name="Palmer J.M."/>
            <person name="Drees K.P."/>
            <person name="Foster J.T."/>
            <person name="Lindner D.L."/>
        </authorList>
    </citation>
    <scope>NUCLEOTIDE SEQUENCE [LARGE SCALE GENOMIC DNA]</scope>
    <source>
        <strain evidence="3 4">UAMH 10579</strain>
    </source>
</reference>
<feature type="compositionally biased region" description="Basic and acidic residues" evidence="1">
    <location>
        <begin position="1"/>
        <end position="10"/>
    </location>
</feature>
<dbReference type="STRING" id="342668.A0A1B8GSL0"/>
<dbReference type="PANTHER" id="PTHR47800:SF5">
    <property type="entry name" value="FER-1-LIKE PROTEIN 6"/>
    <property type="match status" value="1"/>
</dbReference>
<dbReference type="GO" id="GO:0010628">
    <property type="term" value="P:positive regulation of gene expression"/>
    <property type="evidence" value="ECO:0007669"/>
    <property type="project" value="TreeGrafter"/>
</dbReference>
<dbReference type="Pfam" id="PF00168">
    <property type="entry name" value="C2"/>
    <property type="match status" value="1"/>
</dbReference>
<dbReference type="PANTHER" id="PTHR47800">
    <property type="entry name" value="C2 DOMAIN-CONTAINING PROTEIN"/>
    <property type="match status" value="1"/>
</dbReference>
<dbReference type="SMART" id="SM00239">
    <property type="entry name" value="C2"/>
    <property type="match status" value="1"/>
</dbReference>
<reference evidence="4" key="2">
    <citation type="journal article" date="2018" name="Nat. Commun.">
        <title>Extreme sensitivity to ultraviolet light in the fungal pathogen causing white-nose syndrome of bats.</title>
        <authorList>
            <person name="Palmer J.M."/>
            <person name="Drees K.P."/>
            <person name="Foster J.T."/>
            <person name="Lindner D.L."/>
        </authorList>
    </citation>
    <scope>NUCLEOTIDE SEQUENCE [LARGE SCALE GENOMIC DNA]</scope>
    <source>
        <strain evidence="4">UAMH 10579</strain>
    </source>
</reference>
<name>A0A1B8GSL0_9PEZI</name>
<dbReference type="OrthoDB" id="73919at2759"/>
<proteinExistence type="predicted"/>
<protein>
    <recommendedName>
        <fullName evidence="2">C2 domain-containing protein</fullName>
    </recommendedName>
</protein>
<dbReference type="InterPro" id="IPR035892">
    <property type="entry name" value="C2_domain_sf"/>
</dbReference>
<dbReference type="PROSITE" id="PS50004">
    <property type="entry name" value="C2"/>
    <property type="match status" value="1"/>
</dbReference>